<dbReference type="AlphaFoldDB" id="A0A0F9JGK4"/>
<comment type="caution">
    <text evidence="1">The sequence shown here is derived from an EMBL/GenBank/DDBJ whole genome shotgun (WGS) entry which is preliminary data.</text>
</comment>
<reference evidence="1" key="1">
    <citation type="journal article" date="2015" name="Nature">
        <title>Complex archaea that bridge the gap between prokaryotes and eukaryotes.</title>
        <authorList>
            <person name="Spang A."/>
            <person name="Saw J.H."/>
            <person name="Jorgensen S.L."/>
            <person name="Zaremba-Niedzwiedzka K."/>
            <person name="Martijn J."/>
            <person name="Lind A.E."/>
            <person name="van Eijk R."/>
            <person name="Schleper C."/>
            <person name="Guy L."/>
            <person name="Ettema T.J."/>
        </authorList>
    </citation>
    <scope>NUCLEOTIDE SEQUENCE</scope>
</reference>
<sequence length="60" mass="6944">MKIYIKSRDKQITLIVKNIGSPNCYGNYSENSNICQKCHVQSNCQKIFPPPKEPEWCNPD</sequence>
<organism evidence="1">
    <name type="scientific">marine sediment metagenome</name>
    <dbReference type="NCBI Taxonomy" id="412755"/>
    <lineage>
        <taxon>unclassified sequences</taxon>
        <taxon>metagenomes</taxon>
        <taxon>ecological metagenomes</taxon>
    </lineage>
</organism>
<dbReference type="EMBL" id="LAZR01017996">
    <property type="protein sequence ID" value="KKL98122.1"/>
    <property type="molecule type" value="Genomic_DNA"/>
</dbReference>
<protein>
    <submittedName>
        <fullName evidence="1">Uncharacterized protein</fullName>
    </submittedName>
</protein>
<gene>
    <name evidence="1" type="ORF">LCGC14_1827600</name>
</gene>
<evidence type="ECO:0000313" key="1">
    <source>
        <dbReference type="EMBL" id="KKL98122.1"/>
    </source>
</evidence>
<name>A0A0F9JGK4_9ZZZZ</name>
<proteinExistence type="predicted"/>
<accession>A0A0F9JGK4</accession>